<protein>
    <recommendedName>
        <fullName evidence="1">DUF7715 domain-containing protein</fullName>
    </recommendedName>
</protein>
<organism evidence="2">
    <name type="scientific">Thermosporothrix sp. COM3</name>
    <dbReference type="NCBI Taxonomy" id="2490863"/>
    <lineage>
        <taxon>Bacteria</taxon>
        <taxon>Bacillati</taxon>
        <taxon>Chloroflexota</taxon>
        <taxon>Ktedonobacteria</taxon>
        <taxon>Ktedonobacterales</taxon>
        <taxon>Thermosporotrichaceae</taxon>
        <taxon>Thermosporothrix</taxon>
    </lineage>
</organism>
<feature type="domain" description="DUF7715" evidence="1">
    <location>
        <begin position="6"/>
        <end position="123"/>
    </location>
</feature>
<evidence type="ECO:0000313" key="2">
    <source>
        <dbReference type="EMBL" id="BBH85285.1"/>
    </source>
</evidence>
<evidence type="ECO:0000259" key="1">
    <source>
        <dbReference type="Pfam" id="PF24831"/>
    </source>
</evidence>
<dbReference type="AlphaFoldDB" id="A0A455SGM1"/>
<name>A0A455SGM1_9CHLR</name>
<dbReference type="EMBL" id="AP019376">
    <property type="protein sequence ID" value="BBH85285.1"/>
    <property type="molecule type" value="Genomic_DNA"/>
</dbReference>
<accession>A0A455SGM1</accession>
<gene>
    <name evidence="2" type="ORF">KTC_00360</name>
</gene>
<dbReference type="InterPro" id="IPR056132">
    <property type="entry name" value="DUF7715"/>
</dbReference>
<reference evidence="2" key="1">
    <citation type="submission" date="2018-12" db="EMBL/GenBank/DDBJ databases">
        <title>Novel natural products biosynthetic potential of the class Ktedonobacteria.</title>
        <authorList>
            <person name="Zheng Y."/>
            <person name="Saitou A."/>
            <person name="Wang C.M."/>
            <person name="Toyoda A."/>
            <person name="Minakuchi Y."/>
            <person name="Sekiguchi Y."/>
            <person name="Ueda K."/>
            <person name="Takano H."/>
            <person name="Sakai Y."/>
            <person name="Yokota A."/>
            <person name="Yabe S."/>
        </authorList>
    </citation>
    <scope>NUCLEOTIDE SEQUENCE</scope>
    <source>
        <strain evidence="2">COM3</strain>
    </source>
</reference>
<sequence length="129" mass="14264">MSRTPILLATRLSQGMRPSDCCDALAGGPVDLPLNDCDPDELTFVGLISGQRTTTMHVAAVPAGEEHLRSLLRFYWTQHLIGLTTAEFEAFLDERCAELLRIAASVPLGTILERRGNQLCTREPIEPFR</sequence>
<dbReference type="Pfam" id="PF24831">
    <property type="entry name" value="DUF7715"/>
    <property type="match status" value="1"/>
</dbReference>
<proteinExistence type="predicted"/>